<protein>
    <submittedName>
        <fullName evidence="2">Uncharacterized protein</fullName>
    </submittedName>
</protein>
<name>A0ABQ6MLK1_9STRA</name>
<comment type="caution">
    <text evidence="2">The sequence shown here is derived from an EMBL/GenBank/DDBJ whole genome shotgun (WGS) entry which is preliminary data.</text>
</comment>
<evidence type="ECO:0000313" key="3">
    <source>
        <dbReference type="Proteomes" id="UP001165060"/>
    </source>
</evidence>
<dbReference type="EMBL" id="BRYB01004259">
    <property type="protein sequence ID" value="GMI28126.1"/>
    <property type="molecule type" value="Genomic_DNA"/>
</dbReference>
<reference evidence="2 3" key="1">
    <citation type="journal article" date="2023" name="Commun. Biol.">
        <title>Genome analysis of Parmales, the sister group of diatoms, reveals the evolutionary specialization of diatoms from phago-mixotrophs to photoautotrophs.</title>
        <authorList>
            <person name="Ban H."/>
            <person name="Sato S."/>
            <person name="Yoshikawa S."/>
            <person name="Yamada K."/>
            <person name="Nakamura Y."/>
            <person name="Ichinomiya M."/>
            <person name="Sato N."/>
            <person name="Blanc-Mathieu R."/>
            <person name="Endo H."/>
            <person name="Kuwata A."/>
            <person name="Ogata H."/>
        </authorList>
    </citation>
    <scope>NUCLEOTIDE SEQUENCE [LARGE SCALE GENOMIC DNA]</scope>
</reference>
<evidence type="ECO:0000256" key="1">
    <source>
        <dbReference type="SAM" id="MobiDB-lite"/>
    </source>
</evidence>
<gene>
    <name evidence="2" type="ORF">TeGR_g2603</name>
</gene>
<sequence length="225" mass="23374">MPPKRGTGDNPASLDDDASSDGSAPSLSVSFLPRPRPAPLSILVPPSLTPSELSQCLSQLFASDLSATDFASVHGLWDAGGSYLPLSHVIASAADLAGAALTVQPASKLPKAPKPSSSPFADPKVLGGAAAFLLLLLATGLLQSLLAWLSSVPLTLLDVLIEAPLKHLYRNGPATVGWEGLGFPQICARITYHGDAGFWAQNLPECKKIFFAKEAAAMSLVRPLA</sequence>
<evidence type="ECO:0000313" key="2">
    <source>
        <dbReference type="EMBL" id="GMI28126.1"/>
    </source>
</evidence>
<accession>A0ABQ6MLK1</accession>
<feature type="non-terminal residue" evidence="2">
    <location>
        <position position="225"/>
    </location>
</feature>
<proteinExistence type="predicted"/>
<dbReference type="Proteomes" id="UP001165060">
    <property type="component" value="Unassembled WGS sequence"/>
</dbReference>
<feature type="region of interest" description="Disordered" evidence="1">
    <location>
        <begin position="1"/>
        <end position="34"/>
    </location>
</feature>
<organism evidence="2 3">
    <name type="scientific">Tetraparma gracilis</name>
    <dbReference type="NCBI Taxonomy" id="2962635"/>
    <lineage>
        <taxon>Eukaryota</taxon>
        <taxon>Sar</taxon>
        <taxon>Stramenopiles</taxon>
        <taxon>Ochrophyta</taxon>
        <taxon>Bolidophyceae</taxon>
        <taxon>Parmales</taxon>
        <taxon>Triparmaceae</taxon>
        <taxon>Tetraparma</taxon>
    </lineage>
</organism>
<keyword evidence="3" id="KW-1185">Reference proteome</keyword>
<feature type="compositionally biased region" description="Low complexity" evidence="1">
    <location>
        <begin position="20"/>
        <end position="30"/>
    </location>
</feature>